<dbReference type="InterPro" id="IPR000485">
    <property type="entry name" value="AsnC-type_HTH_dom"/>
</dbReference>
<evidence type="ECO:0000256" key="2">
    <source>
        <dbReference type="ARBA" id="ARBA00023125"/>
    </source>
</evidence>
<dbReference type="AlphaFoldDB" id="A0A2R7Y6X4"/>
<dbReference type="InterPro" id="IPR019888">
    <property type="entry name" value="Tscrpt_reg_AsnC-like"/>
</dbReference>
<keyword evidence="3" id="KW-0804">Transcription</keyword>
<proteinExistence type="predicted"/>
<dbReference type="PANTHER" id="PTHR30154">
    <property type="entry name" value="LEUCINE-RESPONSIVE REGULATORY PROTEIN"/>
    <property type="match status" value="1"/>
</dbReference>
<comment type="pathway">
    <text evidence="4">Amino-acid biosynthesis.</text>
</comment>
<dbReference type="SUPFAM" id="SSF46785">
    <property type="entry name" value="Winged helix' DNA-binding domain"/>
    <property type="match status" value="1"/>
</dbReference>
<feature type="domain" description="HTH asnC-type" evidence="5">
    <location>
        <begin position="4"/>
        <end position="65"/>
    </location>
</feature>
<evidence type="ECO:0000256" key="1">
    <source>
        <dbReference type="ARBA" id="ARBA00023015"/>
    </source>
</evidence>
<comment type="caution">
    <text evidence="6">The sequence shown here is derived from an EMBL/GenBank/DDBJ whole genome shotgun (WGS) entry which is preliminary data.</text>
</comment>
<gene>
    <name evidence="6" type="ORF">B7O98_02285</name>
</gene>
<evidence type="ECO:0000313" key="6">
    <source>
        <dbReference type="EMBL" id="PUA33280.1"/>
    </source>
</evidence>
<dbReference type="PROSITE" id="PS50956">
    <property type="entry name" value="HTH_ASNC_2"/>
    <property type="match status" value="1"/>
</dbReference>
<keyword evidence="2" id="KW-0238">DNA-binding</keyword>
<dbReference type="GO" id="GO:0005829">
    <property type="term" value="C:cytosol"/>
    <property type="evidence" value="ECO:0007669"/>
    <property type="project" value="TreeGrafter"/>
</dbReference>
<dbReference type="SUPFAM" id="SSF54909">
    <property type="entry name" value="Dimeric alpha+beta barrel"/>
    <property type="match status" value="1"/>
</dbReference>
<evidence type="ECO:0000313" key="7">
    <source>
        <dbReference type="Proteomes" id="UP000244093"/>
    </source>
</evidence>
<dbReference type="Pfam" id="PF01037">
    <property type="entry name" value="AsnC_trans_reg"/>
    <property type="match status" value="1"/>
</dbReference>
<dbReference type="EMBL" id="NBVN01000002">
    <property type="protein sequence ID" value="PUA33280.1"/>
    <property type="molecule type" value="Genomic_DNA"/>
</dbReference>
<dbReference type="GO" id="GO:0043200">
    <property type="term" value="P:response to amino acid"/>
    <property type="evidence" value="ECO:0007669"/>
    <property type="project" value="TreeGrafter"/>
</dbReference>
<sequence length="157" mass="17639">MGSLDLLDLKILLKLSENSRKSFAQIARELGVGESTVYLRVKKLFDQGVLKGFTVDVDYNMLGFGAEVFIELKPIPRSVKYVVNELIKIPNVLELYEVSGNYSLLVKVIARNNEELSAVIDKISSLGDILDLNVRYVFKSYIKKGISKEFEVISSTD</sequence>
<dbReference type="InterPro" id="IPR036388">
    <property type="entry name" value="WH-like_DNA-bd_sf"/>
</dbReference>
<dbReference type="Gene3D" id="3.30.70.920">
    <property type="match status" value="1"/>
</dbReference>
<protein>
    <recommendedName>
        <fullName evidence="5">HTH asnC-type domain-containing protein</fullName>
    </recommendedName>
</protein>
<evidence type="ECO:0000256" key="3">
    <source>
        <dbReference type="ARBA" id="ARBA00023163"/>
    </source>
</evidence>
<name>A0A2R7Y6X4_9CREN</name>
<dbReference type="InterPro" id="IPR036390">
    <property type="entry name" value="WH_DNA-bd_sf"/>
</dbReference>
<evidence type="ECO:0000259" key="5">
    <source>
        <dbReference type="PROSITE" id="PS50956"/>
    </source>
</evidence>
<dbReference type="InterPro" id="IPR019887">
    <property type="entry name" value="Tscrpt_reg_AsnC/Lrp_C"/>
</dbReference>
<keyword evidence="1" id="KW-0805">Transcription regulation</keyword>
<organism evidence="6 7">
    <name type="scientific">Zestosphaera tikiterensis</name>
    <dbReference type="NCBI Taxonomy" id="1973259"/>
    <lineage>
        <taxon>Archaea</taxon>
        <taxon>Thermoproteota</taxon>
        <taxon>Thermoprotei</taxon>
        <taxon>Desulfurococcales</taxon>
        <taxon>Desulfurococcaceae</taxon>
        <taxon>Zestosphaera</taxon>
    </lineage>
</organism>
<dbReference type="InterPro" id="IPR011008">
    <property type="entry name" value="Dimeric_a/b-barrel"/>
</dbReference>
<dbReference type="PANTHER" id="PTHR30154:SF34">
    <property type="entry name" value="TRANSCRIPTIONAL REGULATOR AZLB"/>
    <property type="match status" value="1"/>
</dbReference>
<reference evidence="6" key="1">
    <citation type="submission" date="2017-04" db="EMBL/GenBank/DDBJ databases">
        <authorList>
            <person name="Afonso C.L."/>
            <person name="Miller P.J."/>
            <person name="Scott M.A."/>
            <person name="Spackman E."/>
            <person name="Goraichik I."/>
            <person name="Dimitrov K.M."/>
            <person name="Suarez D.L."/>
            <person name="Swayne D.E."/>
        </authorList>
    </citation>
    <scope>NUCLEOTIDE SEQUENCE</scope>
    <source>
        <strain evidence="6">NZ3</strain>
    </source>
</reference>
<dbReference type="Gene3D" id="1.10.10.10">
    <property type="entry name" value="Winged helix-like DNA-binding domain superfamily/Winged helix DNA-binding domain"/>
    <property type="match status" value="1"/>
</dbReference>
<dbReference type="GO" id="GO:0043565">
    <property type="term" value="F:sequence-specific DNA binding"/>
    <property type="evidence" value="ECO:0007669"/>
    <property type="project" value="InterPro"/>
</dbReference>
<dbReference type="SMART" id="SM00344">
    <property type="entry name" value="HTH_ASNC"/>
    <property type="match status" value="1"/>
</dbReference>
<dbReference type="Pfam" id="PF13404">
    <property type="entry name" value="HTH_AsnC-type"/>
    <property type="match status" value="1"/>
</dbReference>
<dbReference type="Proteomes" id="UP000244093">
    <property type="component" value="Unassembled WGS sequence"/>
</dbReference>
<accession>A0A2R7Y6X4</accession>
<reference evidence="6" key="2">
    <citation type="journal article" date="2018" name="Syst. Appl. Microbiol.">
        <title>A new symbiotic nanoarchaeote (Candidatus Nanoclepta minutus) and its host (Zestosphaera tikiterensis gen. nov., sp. nov.) from a New Zealand hot spring.</title>
        <authorList>
            <person name="St John E."/>
            <person name="Liu Y."/>
            <person name="Podar M."/>
            <person name="Stott M.B."/>
            <person name="Meneghin J."/>
            <person name="Chen Z."/>
            <person name="Lagutin K."/>
            <person name="Mitchell K."/>
            <person name="Reysenbach A.L."/>
        </authorList>
    </citation>
    <scope>NUCLEOTIDE SEQUENCE [LARGE SCALE GENOMIC DNA]</scope>
    <source>
        <strain evidence="6">NZ3</strain>
    </source>
</reference>
<dbReference type="PRINTS" id="PR00033">
    <property type="entry name" value="HTHASNC"/>
</dbReference>
<evidence type="ECO:0000256" key="4">
    <source>
        <dbReference type="ARBA" id="ARBA00029440"/>
    </source>
</evidence>